<protein>
    <recommendedName>
        <fullName evidence="3">Developmentally regulated protein</fullName>
    </recommendedName>
</protein>
<evidence type="ECO:0000313" key="2">
    <source>
        <dbReference type="EMBL" id="CCC92799.1"/>
    </source>
</evidence>
<feature type="transmembrane region" description="Helical" evidence="1">
    <location>
        <begin position="25"/>
        <end position="46"/>
    </location>
</feature>
<keyword evidence="1" id="KW-0472">Membrane</keyword>
<organism evidence="2">
    <name type="scientific">Trypanosoma congolense (strain IL3000)</name>
    <dbReference type="NCBI Taxonomy" id="1068625"/>
    <lineage>
        <taxon>Eukaryota</taxon>
        <taxon>Discoba</taxon>
        <taxon>Euglenozoa</taxon>
        <taxon>Kinetoplastea</taxon>
        <taxon>Metakinetoplastina</taxon>
        <taxon>Trypanosomatida</taxon>
        <taxon>Trypanosomatidae</taxon>
        <taxon>Trypanosoma</taxon>
        <taxon>Nannomonas</taxon>
    </lineage>
</organism>
<reference evidence="2" key="1">
    <citation type="journal article" date="2012" name="Proc. Natl. Acad. Sci. U.S.A.">
        <title>Antigenic diversity is generated by distinct evolutionary mechanisms in African trypanosome species.</title>
        <authorList>
            <person name="Jackson A.P."/>
            <person name="Berry A."/>
            <person name="Aslett M."/>
            <person name="Allison H.C."/>
            <person name="Burton P."/>
            <person name="Vavrova-Anderson J."/>
            <person name="Brown R."/>
            <person name="Browne H."/>
            <person name="Corton N."/>
            <person name="Hauser H."/>
            <person name="Gamble J."/>
            <person name="Gilderthorp R."/>
            <person name="Marcello L."/>
            <person name="McQuillan J."/>
            <person name="Otto T.D."/>
            <person name="Quail M.A."/>
            <person name="Sanders M.J."/>
            <person name="van Tonder A."/>
            <person name="Ginger M.L."/>
            <person name="Field M.C."/>
            <person name="Barry J.D."/>
            <person name="Hertz-Fowler C."/>
            <person name="Berriman M."/>
        </authorList>
    </citation>
    <scope>NUCLEOTIDE SEQUENCE</scope>
    <source>
        <strain evidence="2">IL3000</strain>
    </source>
</reference>
<keyword evidence="1" id="KW-0812">Transmembrane</keyword>
<accession>G0UTT5</accession>
<dbReference type="VEuPathDB" id="TriTrypDB:TcIL3000_9_1960"/>
<name>G0UTT5_TRYCI</name>
<keyword evidence="1" id="KW-1133">Transmembrane helix</keyword>
<proteinExistence type="predicted"/>
<sequence length="116" mass="13285">MLVHLDKWWKSKAHRRIRGARGARFASLKFHILFLGSVICFVEWVMRSTDYYGDPLCHIAPPPVPPPPPLATSISYALSREMPHLRGIELETGIPQHLPQKRGIDYVLLRSEGKLF</sequence>
<gene>
    <name evidence="2" type="ORF">TCIL3000_9_1960</name>
</gene>
<evidence type="ECO:0000256" key="1">
    <source>
        <dbReference type="SAM" id="Phobius"/>
    </source>
</evidence>
<dbReference type="AlphaFoldDB" id="G0UTT5"/>
<dbReference type="EMBL" id="HE575322">
    <property type="protein sequence ID" value="CCC92799.1"/>
    <property type="molecule type" value="Genomic_DNA"/>
</dbReference>
<evidence type="ECO:0008006" key="3">
    <source>
        <dbReference type="Google" id="ProtNLM"/>
    </source>
</evidence>